<dbReference type="Gene3D" id="2.40.160.20">
    <property type="match status" value="1"/>
</dbReference>
<dbReference type="OrthoDB" id="2544694at2759"/>
<organism evidence="1 2">
    <name type="scientific">Ophiocordyceps australis</name>
    <dbReference type="NCBI Taxonomy" id="1399860"/>
    <lineage>
        <taxon>Eukaryota</taxon>
        <taxon>Fungi</taxon>
        <taxon>Dikarya</taxon>
        <taxon>Ascomycota</taxon>
        <taxon>Pezizomycotina</taxon>
        <taxon>Sordariomycetes</taxon>
        <taxon>Hypocreomycetidae</taxon>
        <taxon>Hypocreales</taxon>
        <taxon>Ophiocordycipitaceae</taxon>
        <taxon>Ophiocordyceps</taxon>
    </lineage>
</organism>
<gene>
    <name evidence="1" type="ORF">CDD81_3697</name>
</gene>
<comment type="caution">
    <text evidence="1">The sequence shown here is derived from an EMBL/GenBank/DDBJ whole genome shotgun (WGS) entry which is preliminary data.</text>
</comment>
<dbReference type="AlphaFoldDB" id="A0A2C5X755"/>
<evidence type="ECO:0000313" key="2">
    <source>
        <dbReference type="Proteomes" id="UP000226192"/>
    </source>
</evidence>
<dbReference type="EMBL" id="NJET01000236">
    <property type="protein sequence ID" value="PHH59139.1"/>
    <property type="molecule type" value="Genomic_DNA"/>
</dbReference>
<proteinExistence type="predicted"/>
<sequence length="180" mass="19481">MGADKPTPSPESFPTLQPAMTIMCGLAGQYPCGEIYTGSTLVGVPLSWGKLQSVDGFEPKMDFKLTHGHDFFRIDADKRHGRLSVAGIATDAEGRSIRLMADGIVDLNEHTLPLIGGDPNAKSTPFGFAVEQMRFEAGHEAYKALEGMMFACSQRFLKDDEGNPCAEIRVSRIVPGTGFN</sequence>
<evidence type="ECO:0000313" key="1">
    <source>
        <dbReference type="EMBL" id="PHH59139.1"/>
    </source>
</evidence>
<reference evidence="1 2" key="1">
    <citation type="submission" date="2017-06" db="EMBL/GenBank/DDBJ databases">
        <title>Ant-infecting Ophiocordyceps genomes reveal a high diversity of potential behavioral manipulation genes and a possible major role for enterotoxins.</title>
        <authorList>
            <person name="De Bekker C."/>
            <person name="Evans H.C."/>
            <person name="Brachmann A."/>
            <person name="Hughes D.P."/>
        </authorList>
    </citation>
    <scope>NUCLEOTIDE SEQUENCE [LARGE SCALE GENOMIC DNA]</scope>
    <source>
        <strain evidence="1 2">Map64</strain>
    </source>
</reference>
<accession>A0A2C5X755</accession>
<dbReference type="Proteomes" id="UP000226192">
    <property type="component" value="Unassembled WGS sequence"/>
</dbReference>
<name>A0A2C5X755_9HYPO</name>
<keyword evidence="2" id="KW-1185">Reference proteome</keyword>
<dbReference type="Pfam" id="PF11578">
    <property type="entry name" value="DUF3237"/>
    <property type="match status" value="1"/>
</dbReference>
<dbReference type="STRING" id="1399860.A0A2C5X755"/>
<protein>
    <submittedName>
        <fullName evidence="1">Uncharacterized protein</fullName>
    </submittedName>
</protein>